<keyword evidence="6 9" id="KW-0812">Transmembrane</keyword>
<feature type="transmembrane region" description="Helical" evidence="9">
    <location>
        <begin position="165"/>
        <end position="182"/>
    </location>
</feature>
<evidence type="ECO:0000256" key="3">
    <source>
        <dbReference type="ARBA" id="ARBA00022448"/>
    </source>
</evidence>
<keyword evidence="7 9" id="KW-1133">Transmembrane helix</keyword>
<evidence type="ECO:0000256" key="6">
    <source>
        <dbReference type="ARBA" id="ARBA00022692"/>
    </source>
</evidence>
<evidence type="ECO:0000256" key="8">
    <source>
        <dbReference type="ARBA" id="ARBA00023136"/>
    </source>
</evidence>
<feature type="domain" description="ABC transmembrane type-2" evidence="11">
    <location>
        <begin position="76"/>
        <end position="305"/>
    </location>
</feature>
<dbReference type="PROSITE" id="PS51012">
    <property type="entry name" value="ABC_TM2"/>
    <property type="match status" value="1"/>
</dbReference>
<evidence type="ECO:0000256" key="5">
    <source>
        <dbReference type="ARBA" id="ARBA00022519"/>
    </source>
</evidence>
<feature type="transmembrane region" description="Helical" evidence="9">
    <location>
        <begin position="224"/>
        <end position="243"/>
    </location>
</feature>
<keyword evidence="8 9" id="KW-0472">Membrane</keyword>
<dbReference type="InterPro" id="IPR047817">
    <property type="entry name" value="ABC2_TM_bact-type"/>
</dbReference>
<accession>A0ABS6YHI4</accession>
<feature type="transmembrane region" description="Helical" evidence="9">
    <location>
        <begin position="188"/>
        <end position="212"/>
    </location>
</feature>
<organism evidence="12 13">
    <name type="scientific">Streptomyces anatolicus</name>
    <dbReference type="NCBI Taxonomy" id="2675858"/>
    <lineage>
        <taxon>Bacteria</taxon>
        <taxon>Bacillati</taxon>
        <taxon>Actinomycetota</taxon>
        <taxon>Actinomycetes</taxon>
        <taxon>Kitasatosporales</taxon>
        <taxon>Streptomycetaceae</taxon>
        <taxon>Streptomyces</taxon>
    </lineage>
</organism>
<dbReference type="Proteomes" id="UP001197114">
    <property type="component" value="Unassembled WGS sequence"/>
</dbReference>
<reference evidence="12 13" key="1">
    <citation type="submission" date="2019-11" db="EMBL/GenBank/DDBJ databases">
        <authorList>
            <person name="Ay H."/>
        </authorList>
    </citation>
    <scope>NUCLEOTIDE SEQUENCE [LARGE SCALE GENOMIC DNA]</scope>
    <source>
        <strain evidence="12 13">BG9H</strain>
    </source>
</reference>
<keyword evidence="5" id="KW-0997">Cell inner membrane</keyword>
<dbReference type="PANTHER" id="PTHR30413">
    <property type="entry name" value="INNER MEMBRANE TRANSPORT PERMEASE"/>
    <property type="match status" value="1"/>
</dbReference>
<comment type="similarity">
    <text evidence="2 9">Belongs to the ABC-2 integral membrane protein family.</text>
</comment>
<dbReference type="InterPro" id="IPR013525">
    <property type="entry name" value="ABC2_TM"/>
</dbReference>
<feature type="transmembrane region" description="Helical" evidence="9">
    <location>
        <begin position="111"/>
        <end position="133"/>
    </location>
</feature>
<dbReference type="EMBL" id="WMBF01000023">
    <property type="protein sequence ID" value="MBW5420868.1"/>
    <property type="molecule type" value="Genomic_DNA"/>
</dbReference>
<name>A0ABS6YHI4_9ACTN</name>
<evidence type="ECO:0000256" key="10">
    <source>
        <dbReference type="SAM" id="MobiDB-lite"/>
    </source>
</evidence>
<protein>
    <recommendedName>
        <fullName evidence="9">Transport permease protein</fullName>
    </recommendedName>
</protein>
<feature type="transmembrane region" description="Helical" evidence="9">
    <location>
        <begin position="283"/>
        <end position="303"/>
    </location>
</feature>
<evidence type="ECO:0000256" key="2">
    <source>
        <dbReference type="ARBA" id="ARBA00007783"/>
    </source>
</evidence>
<evidence type="ECO:0000259" key="11">
    <source>
        <dbReference type="PROSITE" id="PS51012"/>
    </source>
</evidence>
<dbReference type="Pfam" id="PF01061">
    <property type="entry name" value="ABC2_membrane"/>
    <property type="match status" value="1"/>
</dbReference>
<evidence type="ECO:0000256" key="4">
    <source>
        <dbReference type="ARBA" id="ARBA00022475"/>
    </source>
</evidence>
<keyword evidence="3 9" id="KW-0813">Transport</keyword>
<proteinExistence type="inferred from homology"/>
<dbReference type="PANTHER" id="PTHR30413:SF8">
    <property type="entry name" value="TRANSPORT PERMEASE PROTEIN"/>
    <property type="match status" value="1"/>
</dbReference>
<sequence>MSETTHDGGVAVTASPSTPPPDDGLSRAELAAKYGLTVSGARPGLFEYVRQLWGRRHFILAFSQAKLTAQYSQAKLGQLWQVATPLLNALVYFLIFGLILDADRGFEREVYIPFLVTGVFVFTFTQSSVMAGVRAISGNLGLVRALHFPRASLPVSFSLQQLQQLLFSMIVLFIITIGFGSYPRLSWLLIVPVLVLQFLFNTGLAMIMARLGSKTPDLAQLMPFVMRTWMYASGVMFSIPVMLKDHPAWIADILQWNPAAIYMDLMRFALIDGYGSENLPPHVWAVAGGWALLLAVGGFVYFWKAEERYGRG</sequence>
<evidence type="ECO:0000313" key="12">
    <source>
        <dbReference type="EMBL" id="MBW5420868.1"/>
    </source>
</evidence>
<keyword evidence="4 9" id="KW-1003">Cell membrane</keyword>
<dbReference type="RefSeq" id="WP_219687426.1">
    <property type="nucleotide sequence ID" value="NZ_WMBF01000023.1"/>
</dbReference>
<evidence type="ECO:0000256" key="9">
    <source>
        <dbReference type="RuleBase" id="RU361157"/>
    </source>
</evidence>
<gene>
    <name evidence="12" type="ORF">GKQ77_04690</name>
</gene>
<keyword evidence="13" id="KW-1185">Reference proteome</keyword>
<feature type="region of interest" description="Disordered" evidence="10">
    <location>
        <begin position="1"/>
        <end position="23"/>
    </location>
</feature>
<evidence type="ECO:0000256" key="7">
    <source>
        <dbReference type="ARBA" id="ARBA00022989"/>
    </source>
</evidence>
<comment type="caution">
    <text evidence="12">The sequence shown here is derived from an EMBL/GenBank/DDBJ whole genome shotgun (WGS) entry which is preliminary data.</text>
</comment>
<evidence type="ECO:0000313" key="13">
    <source>
        <dbReference type="Proteomes" id="UP001197114"/>
    </source>
</evidence>
<comment type="subcellular location">
    <subcellularLocation>
        <location evidence="1">Cell inner membrane</location>
        <topology evidence="1">Multi-pass membrane protein</topology>
    </subcellularLocation>
    <subcellularLocation>
        <location evidence="9">Cell membrane</location>
        <topology evidence="9">Multi-pass membrane protein</topology>
    </subcellularLocation>
</comment>
<evidence type="ECO:0000256" key="1">
    <source>
        <dbReference type="ARBA" id="ARBA00004429"/>
    </source>
</evidence>
<feature type="transmembrane region" description="Helical" evidence="9">
    <location>
        <begin position="79"/>
        <end position="99"/>
    </location>
</feature>